<gene>
    <name evidence="1" type="ORF">K458DRAFT_418005</name>
</gene>
<dbReference type="OrthoDB" id="3800215at2759"/>
<dbReference type="AlphaFoldDB" id="A0A6G1J1P4"/>
<dbReference type="EMBL" id="MU005581">
    <property type="protein sequence ID" value="KAF2684437.1"/>
    <property type="molecule type" value="Genomic_DNA"/>
</dbReference>
<name>A0A6G1J1P4_9PLEO</name>
<evidence type="ECO:0000313" key="2">
    <source>
        <dbReference type="Proteomes" id="UP000799291"/>
    </source>
</evidence>
<proteinExistence type="predicted"/>
<dbReference type="Proteomes" id="UP000799291">
    <property type="component" value="Unassembled WGS sequence"/>
</dbReference>
<keyword evidence="2" id="KW-1185">Reference proteome</keyword>
<evidence type="ECO:0000313" key="1">
    <source>
        <dbReference type="EMBL" id="KAF2684437.1"/>
    </source>
</evidence>
<organism evidence="1 2">
    <name type="scientific">Lentithecium fluviatile CBS 122367</name>
    <dbReference type="NCBI Taxonomy" id="1168545"/>
    <lineage>
        <taxon>Eukaryota</taxon>
        <taxon>Fungi</taxon>
        <taxon>Dikarya</taxon>
        <taxon>Ascomycota</taxon>
        <taxon>Pezizomycotina</taxon>
        <taxon>Dothideomycetes</taxon>
        <taxon>Pleosporomycetidae</taxon>
        <taxon>Pleosporales</taxon>
        <taxon>Massarineae</taxon>
        <taxon>Lentitheciaceae</taxon>
        <taxon>Lentithecium</taxon>
    </lineage>
</organism>
<reference evidence="1" key="1">
    <citation type="journal article" date="2020" name="Stud. Mycol.">
        <title>101 Dothideomycetes genomes: a test case for predicting lifestyles and emergence of pathogens.</title>
        <authorList>
            <person name="Haridas S."/>
            <person name="Albert R."/>
            <person name="Binder M."/>
            <person name="Bloem J."/>
            <person name="Labutti K."/>
            <person name="Salamov A."/>
            <person name="Andreopoulos B."/>
            <person name="Baker S."/>
            <person name="Barry K."/>
            <person name="Bills G."/>
            <person name="Bluhm B."/>
            <person name="Cannon C."/>
            <person name="Castanera R."/>
            <person name="Culley D."/>
            <person name="Daum C."/>
            <person name="Ezra D."/>
            <person name="Gonzalez J."/>
            <person name="Henrissat B."/>
            <person name="Kuo A."/>
            <person name="Liang C."/>
            <person name="Lipzen A."/>
            <person name="Lutzoni F."/>
            <person name="Magnuson J."/>
            <person name="Mondo S."/>
            <person name="Nolan M."/>
            <person name="Ohm R."/>
            <person name="Pangilinan J."/>
            <person name="Park H.-J."/>
            <person name="Ramirez L."/>
            <person name="Alfaro M."/>
            <person name="Sun H."/>
            <person name="Tritt A."/>
            <person name="Yoshinaga Y."/>
            <person name="Zwiers L.-H."/>
            <person name="Turgeon B."/>
            <person name="Goodwin S."/>
            <person name="Spatafora J."/>
            <person name="Crous P."/>
            <person name="Grigoriev I."/>
        </authorList>
    </citation>
    <scope>NUCLEOTIDE SEQUENCE</scope>
    <source>
        <strain evidence="1">CBS 122367</strain>
    </source>
</reference>
<sequence>MRAYRYTGDYGNPFNLNLFKPEERGWSHETAVVPVDGHLLIRYRYSRGFETPTDMLDFRDHINELCPHVRRMGLDAEKFDQELQSAAEYITNLPLSDLVAGYTHDLHRCPNCPTEVMIQVHAASLYPGRTSKAARALPYIISVTRYIDVGECRAPNEVEWRAVTTRLDQMDGYKGHRRRSWWMGDTSSQTDVNACEEWSRHCFESREPIYLRFRKQVA</sequence>
<accession>A0A6G1J1P4</accession>
<protein>
    <submittedName>
        <fullName evidence="1">Uncharacterized protein</fullName>
    </submittedName>
</protein>